<dbReference type="OrthoDB" id="4510536at2759"/>
<gene>
    <name evidence="1" type="ORF">BDV37DRAFT_284746</name>
</gene>
<evidence type="ECO:0000313" key="1">
    <source>
        <dbReference type="EMBL" id="KAE8402434.1"/>
    </source>
</evidence>
<dbReference type="Proteomes" id="UP000325579">
    <property type="component" value="Unassembled WGS sequence"/>
</dbReference>
<organism evidence="1 2">
    <name type="scientific">Aspergillus pseudonomiae</name>
    <dbReference type="NCBI Taxonomy" id="1506151"/>
    <lineage>
        <taxon>Eukaryota</taxon>
        <taxon>Fungi</taxon>
        <taxon>Dikarya</taxon>
        <taxon>Ascomycota</taxon>
        <taxon>Pezizomycotina</taxon>
        <taxon>Eurotiomycetes</taxon>
        <taxon>Eurotiomycetidae</taxon>
        <taxon>Eurotiales</taxon>
        <taxon>Aspergillaceae</taxon>
        <taxon>Aspergillus</taxon>
        <taxon>Aspergillus subgen. Circumdati</taxon>
    </lineage>
</organism>
<dbReference type="EMBL" id="ML736788">
    <property type="protein sequence ID" value="KAE8402434.1"/>
    <property type="molecule type" value="Genomic_DNA"/>
</dbReference>
<evidence type="ECO:0000313" key="2">
    <source>
        <dbReference type="Proteomes" id="UP000325579"/>
    </source>
</evidence>
<protein>
    <submittedName>
        <fullName evidence="1">Uncharacterized protein</fullName>
    </submittedName>
</protein>
<proteinExistence type="predicted"/>
<keyword evidence="2" id="KW-1185">Reference proteome</keyword>
<dbReference type="RefSeq" id="XP_031939753.1">
    <property type="nucleotide sequence ID" value="XM_032087567.1"/>
</dbReference>
<name>A0A5N7D7Z3_9EURO</name>
<dbReference type="AlphaFoldDB" id="A0A5N7D7Z3"/>
<dbReference type="GeneID" id="43672258"/>
<accession>A0A5N7D7Z3</accession>
<sequence length="423" mass="47126">MGQGREGPYIGCWTHLPFVYGSHYHKGEHRCVQHNLCTWDERLKKQVDGDAMESWFMAMPMPKRHKGWVFIDRLANIRAIYIPVAHQASEDHPELCTFQHVNFAAADATINMLHHTGNPKKPNVYWKNVTFSEMHGLQDWNNLTLGININGLVNLLSLPRQLRAQNAFTSKNIIMLEAKMVASPKVEQTFMDHADFDWAQIARANFGLSIQKPAPQKPDWLKNFLKNSMTVAVGFLPGVGSITAIAFPLAWVAIADPDSFVETLRNLLPGIDLELKIIEAIQDSTKESREYLPDGWEDNIKGSKFLAIRPPSAVHAKAALTSDAPKSVEVDDLDTETLINNELKSLAGCSVDFKALIPDAGRQEDQIVILEAETDGTGGVDHEAENRLDDEIDDQGVPDQVTLDELETGLRGTGDENSFCSSF</sequence>
<reference evidence="1 2" key="1">
    <citation type="submission" date="2019-04" db="EMBL/GenBank/DDBJ databases">
        <authorList>
            <consortium name="DOE Joint Genome Institute"/>
            <person name="Mondo S."/>
            <person name="Kjaerbolling I."/>
            <person name="Vesth T."/>
            <person name="Frisvad J.C."/>
            <person name="Nybo J.L."/>
            <person name="Theobald S."/>
            <person name="Kildgaard S."/>
            <person name="Isbrandt T."/>
            <person name="Kuo A."/>
            <person name="Sato A."/>
            <person name="Lyhne E.K."/>
            <person name="Kogle M.E."/>
            <person name="Wiebenga A."/>
            <person name="Kun R.S."/>
            <person name="Lubbers R.J."/>
            <person name="Makela M.R."/>
            <person name="Barry K."/>
            <person name="Chovatia M."/>
            <person name="Clum A."/>
            <person name="Daum C."/>
            <person name="Haridas S."/>
            <person name="He G."/>
            <person name="LaButti K."/>
            <person name="Lipzen A."/>
            <person name="Riley R."/>
            <person name="Salamov A."/>
            <person name="Simmons B.A."/>
            <person name="Magnuson J.K."/>
            <person name="Henrissat B."/>
            <person name="Mortensen U.H."/>
            <person name="Larsen T.O."/>
            <person name="Devries R.P."/>
            <person name="Grigoriev I.V."/>
            <person name="Machida M."/>
            <person name="Baker S.E."/>
            <person name="Andersen M.R."/>
            <person name="Cantor M.N."/>
            <person name="Hua S.X."/>
        </authorList>
    </citation>
    <scope>NUCLEOTIDE SEQUENCE [LARGE SCALE GENOMIC DNA]</scope>
    <source>
        <strain evidence="1 2">CBS 119388</strain>
    </source>
</reference>
<accession>A0A5N6IJP8</accession>